<dbReference type="InterPro" id="IPR050438">
    <property type="entry name" value="LMW_PTPase"/>
</dbReference>
<dbReference type="InterPro" id="IPR017867">
    <property type="entry name" value="Tyr_phospatase_low_mol_wt"/>
</dbReference>
<dbReference type="PANTHER" id="PTHR11717">
    <property type="entry name" value="LOW MOLECULAR WEIGHT PROTEIN TYROSINE PHOSPHATASE"/>
    <property type="match status" value="1"/>
</dbReference>
<dbReference type="SMART" id="SM00226">
    <property type="entry name" value="LMWPc"/>
    <property type="match status" value="1"/>
</dbReference>
<name>A0ABT0A7P0_9SPHN</name>
<comment type="caution">
    <text evidence="6">The sequence shown here is derived from an EMBL/GenBank/DDBJ whole genome shotgun (WGS) entry which is preliminary data.</text>
</comment>
<evidence type="ECO:0000259" key="5">
    <source>
        <dbReference type="SMART" id="SM00226"/>
    </source>
</evidence>
<organism evidence="6 7">
    <name type="scientific">Novosphingobium mangrovi</name>
    <name type="common">ex Hu et al. 2023</name>
    <dbReference type="NCBI Taxonomy" id="2930094"/>
    <lineage>
        <taxon>Bacteria</taxon>
        <taxon>Pseudomonadati</taxon>
        <taxon>Pseudomonadota</taxon>
        <taxon>Alphaproteobacteria</taxon>
        <taxon>Sphingomonadales</taxon>
        <taxon>Sphingomonadaceae</taxon>
        <taxon>Novosphingobium</taxon>
    </lineage>
</organism>
<dbReference type="SUPFAM" id="SSF52788">
    <property type="entry name" value="Phosphotyrosine protein phosphatases I"/>
    <property type="match status" value="1"/>
</dbReference>
<protein>
    <recommendedName>
        <fullName evidence="2">protein-tyrosine-phosphatase</fullName>
        <ecNumber evidence="2">3.1.3.48</ecNumber>
    </recommendedName>
</protein>
<evidence type="ECO:0000256" key="2">
    <source>
        <dbReference type="ARBA" id="ARBA00013064"/>
    </source>
</evidence>
<dbReference type="Pfam" id="PF01451">
    <property type="entry name" value="LMWPc"/>
    <property type="match status" value="1"/>
</dbReference>
<evidence type="ECO:0000256" key="3">
    <source>
        <dbReference type="ARBA" id="ARBA00022801"/>
    </source>
</evidence>
<keyword evidence="3" id="KW-0378">Hydrolase</keyword>
<accession>A0ABT0A7P0</accession>
<dbReference type="Proteomes" id="UP001162802">
    <property type="component" value="Unassembled WGS sequence"/>
</dbReference>
<dbReference type="InterPro" id="IPR023485">
    <property type="entry name" value="Ptyr_pPase"/>
</dbReference>
<dbReference type="EMBL" id="JALHAT010000001">
    <property type="protein sequence ID" value="MCJ1959188.1"/>
    <property type="molecule type" value="Genomic_DNA"/>
</dbReference>
<keyword evidence="4" id="KW-0904">Protein phosphatase</keyword>
<dbReference type="CDD" id="cd16343">
    <property type="entry name" value="LMWPTP"/>
    <property type="match status" value="1"/>
</dbReference>
<comment type="similarity">
    <text evidence="1">Belongs to the low molecular weight phosphotyrosine protein phosphatase family.</text>
</comment>
<reference evidence="6" key="1">
    <citation type="submission" date="2022-03" db="EMBL/GenBank/DDBJ databases">
        <title>Identification of a novel bacterium isolated from mangrove sediments.</title>
        <authorList>
            <person name="Pan X."/>
        </authorList>
    </citation>
    <scope>NUCLEOTIDE SEQUENCE</scope>
    <source>
        <strain evidence="6">B2637</strain>
    </source>
</reference>
<dbReference type="RefSeq" id="WP_243796310.1">
    <property type="nucleotide sequence ID" value="NZ_JALHAT010000001.1"/>
</dbReference>
<dbReference type="PANTHER" id="PTHR11717:SF7">
    <property type="entry name" value="LOW MOLECULAR WEIGHT PHOSPHOTYROSINE PROTEIN PHOSPHATASE"/>
    <property type="match status" value="1"/>
</dbReference>
<feature type="domain" description="Phosphotyrosine protein phosphatase I" evidence="5">
    <location>
        <begin position="12"/>
        <end position="159"/>
    </location>
</feature>
<evidence type="ECO:0000256" key="4">
    <source>
        <dbReference type="ARBA" id="ARBA00022912"/>
    </source>
</evidence>
<sequence length="164" mass="17525">MMTSSSRPAPAASVLFVCLGNICRSPLAEAALREAATKAGLALEIDSAGTGSWHIGKAPDPRSRAEARRHGIDIGHYRARQVSPADFARFDRIIAMDAQNLADLEAMAPADARAGLSLLLDHVPGLEGEDVEDPYFGGEEGFAITWDQVRRAAETLVRELAGQD</sequence>
<keyword evidence="7" id="KW-1185">Reference proteome</keyword>
<dbReference type="PRINTS" id="PR00719">
    <property type="entry name" value="LMWPTPASE"/>
</dbReference>
<evidence type="ECO:0000313" key="6">
    <source>
        <dbReference type="EMBL" id="MCJ1959188.1"/>
    </source>
</evidence>
<gene>
    <name evidence="6" type="ORF">MTR65_00655</name>
</gene>
<dbReference type="EC" id="3.1.3.48" evidence="2"/>
<proteinExistence type="inferred from homology"/>
<evidence type="ECO:0000256" key="1">
    <source>
        <dbReference type="ARBA" id="ARBA00011063"/>
    </source>
</evidence>
<dbReference type="InterPro" id="IPR036196">
    <property type="entry name" value="Ptyr_pPase_sf"/>
</dbReference>
<evidence type="ECO:0000313" key="7">
    <source>
        <dbReference type="Proteomes" id="UP001162802"/>
    </source>
</evidence>
<dbReference type="Gene3D" id="3.40.50.2300">
    <property type="match status" value="1"/>
</dbReference>